<keyword evidence="2" id="KW-1185">Reference proteome</keyword>
<dbReference type="InterPro" id="IPR014721">
    <property type="entry name" value="Ribsml_uS5_D2-typ_fold_subgr"/>
</dbReference>
<dbReference type="KEGG" id="mlt:VC82_985"/>
<keyword evidence="1" id="KW-0418">Kinase</keyword>
<dbReference type="EMBL" id="CP011071">
    <property type="protein sequence ID" value="AKA34633.1"/>
    <property type="molecule type" value="Genomic_DNA"/>
</dbReference>
<dbReference type="AlphaFoldDB" id="A0A0D5YRX5"/>
<name>A0A0D5YRX5_9FLAO</name>
<dbReference type="InterPro" id="IPR020568">
    <property type="entry name" value="Ribosomal_Su5_D2-typ_SF"/>
</dbReference>
<sequence>MIELYSHGKLLLTGEYAVLDGAKALAAPTKFGQYLRYKRASGPKVEWKSLDHRGHVWFEAIFDLGNFKIVSSSKADMAKVLQTILIEAKKLNMDFLVDGGFEVETELTFPNDWGLGSSSTLINNIATWAKVDAHQLLQNTFGGSGYDIACAKAESAIVYQLVEGNPTTKEVGLDFPFSDMLFFVHLNQKQNSREAIASYRTQKIDKHTLCKEVSRITEAILGVDSLQDFEGLLAEHEALLSKVLKMPPVKTRLFPDYFGEIKSLGAWGGDFVLATGNEKTPEYFVSKGFETVITYKGMVR</sequence>
<dbReference type="GO" id="GO:0016301">
    <property type="term" value="F:kinase activity"/>
    <property type="evidence" value="ECO:0007669"/>
    <property type="project" value="UniProtKB-KW"/>
</dbReference>
<evidence type="ECO:0000313" key="1">
    <source>
        <dbReference type="EMBL" id="AKA34633.1"/>
    </source>
</evidence>
<dbReference type="NCBIfam" id="NF040656">
    <property type="entry name" value="GHMP_GYDIA"/>
    <property type="match status" value="1"/>
</dbReference>
<dbReference type="PATRIC" id="fig|516051.4.peg.1022"/>
<protein>
    <submittedName>
        <fullName evidence="1">GHMP kinase</fullName>
    </submittedName>
</protein>
<dbReference type="STRING" id="516051.VC82_985"/>
<reference evidence="1 2" key="1">
    <citation type="submission" date="2015-03" db="EMBL/GenBank/DDBJ databases">
        <title>Complete genome sequence of Muricauda lutaonensis CC-HSB-11T, isolated from a coastal hot spring.</title>
        <authorList>
            <person name="Kim K.M."/>
        </authorList>
    </citation>
    <scope>NUCLEOTIDE SEQUENCE [LARGE SCALE GENOMIC DNA]</scope>
    <source>
        <strain evidence="1 2">CC-HSB-11</strain>
    </source>
</reference>
<proteinExistence type="predicted"/>
<dbReference type="InterPro" id="IPR047765">
    <property type="entry name" value="GHMP_GYDIA-like"/>
</dbReference>
<dbReference type="Gene3D" id="3.30.230.10">
    <property type="match status" value="1"/>
</dbReference>
<dbReference type="Proteomes" id="UP000032726">
    <property type="component" value="Chromosome"/>
</dbReference>
<keyword evidence="1" id="KW-0808">Transferase</keyword>
<dbReference type="HOGENOM" id="CLU_918117_0_0_10"/>
<dbReference type="SUPFAM" id="SSF54211">
    <property type="entry name" value="Ribosomal protein S5 domain 2-like"/>
    <property type="match status" value="1"/>
</dbReference>
<gene>
    <name evidence="1" type="ORF">VC82_985</name>
</gene>
<organism evidence="1 2">
    <name type="scientific">Flagellimonas lutaonensis</name>
    <dbReference type="NCBI Taxonomy" id="516051"/>
    <lineage>
        <taxon>Bacteria</taxon>
        <taxon>Pseudomonadati</taxon>
        <taxon>Bacteroidota</taxon>
        <taxon>Flavobacteriia</taxon>
        <taxon>Flavobacteriales</taxon>
        <taxon>Flavobacteriaceae</taxon>
        <taxon>Flagellimonas</taxon>
    </lineage>
</organism>
<accession>A0A0D5YRX5</accession>
<evidence type="ECO:0000313" key="2">
    <source>
        <dbReference type="Proteomes" id="UP000032726"/>
    </source>
</evidence>